<sequence length="105" mass="11661">MEVDAPKSQNLAKIMADTQAQCDELAQKNQEELDKYWTQQIEESTTVLTTQSAELRAADMSPVLGESSNLESMSNLKANLENSLRELEAYYTCILSSSTGSCCTW</sequence>
<feature type="non-terminal residue" evidence="4">
    <location>
        <position position="105"/>
    </location>
</feature>
<evidence type="ECO:0000256" key="2">
    <source>
        <dbReference type="ARBA" id="ARBA00023054"/>
    </source>
</evidence>
<accession>A0ABQ9W2Q1</accession>
<dbReference type="Proteomes" id="UP001266305">
    <property type="component" value="Unassembled WGS sequence"/>
</dbReference>
<protein>
    <submittedName>
        <fullName evidence="4">Keratin, type I cytoskeletal 18</fullName>
    </submittedName>
</protein>
<feature type="domain" description="IF rod" evidence="3">
    <location>
        <begin position="2"/>
        <end position="94"/>
    </location>
</feature>
<dbReference type="EMBL" id="JASSZA010000003">
    <property type="protein sequence ID" value="KAK2115921.1"/>
    <property type="molecule type" value="Genomic_DNA"/>
</dbReference>
<reference evidence="4 5" key="1">
    <citation type="submission" date="2023-05" db="EMBL/GenBank/DDBJ databases">
        <title>B98-5 Cell Line De Novo Hybrid Assembly: An Optical Mapping Approach.</title>
        <authorList>
            <person name="Kananen K."/>
            <person name="Auerbach J.A."/>
            <person name="Kautto E."/>
            <person name="Blachly J.S."/>
        </authorList>
    </citation>
    <scope>NUCLEOTIDE SEQUENCE [LARGE SCALE GENOMIC DNA]</scope>
    <source>
        <strain evidence="4">B95-8</strain>
        <tissue evidence="4">Cell line</tissue>
    </source>
</reference>
<keyword evidence="2" id="KW-0175">Coiled coil</keyword>
<name>A0ABQ9W2Q1_SAGOE</name>
<dbReference type="Gene3D" id="1.20.5.500">
    <property type="entry name" value="Single helix bin"/>
    <property type="match status" value="1"/>
</dbReference>
<comment type="caution">
    <text evidence="4">The sequence shown here is derived from an EMBL/GenBank/DDBJ whole genome shotgun (WGS) entry which is preliminary data.</text>
</comment>
<keyword evidence="5" id="KW-1185">Reference proteome</keyword>
<proteinExistence type="predicted"/>
<evidence type="ECO:0000259" key="3">
    <source>
        <dbReference type="Pfam" id="PF00038"/>
    </source>
</evidence>
<evidence type="ECO:0000313" key="5">
    <source>
        <dbReference type="Proteomes" id="UP001266305"/>
    </source>
</evidence>
<organism evidence="4 5">
    <name type="scientific">Saguinus oedipus</name>
    <name type="common">Cotton-top tamarin</name>
    <name type="synonym">Oedipomidas oedipus</name>
    <dbReference type="NCBI Taxonomy" id="9490"/>
    <lineage>
        <taxon>Eukaryota</taxon>
        <taxon>Metazoa</taxon>
        <taxon>Chordata</taxon>
        <taxon>Craniata</taxon>
        <taxon>Vertebrata</taxon>
        <taxon>Euteleostomi</taxon>
        <taxon>Mammalia</taxon>
        <taxon>Eutheria</taxon>
        <taxon>Euarchontoglires</taxon>
        <taxon>Primates</taxon>
        <taxon>Haplorrhini</taxon>
        <taxon>Platyrrhini</taxon>
        <taxon>Cebidae</taxon>
        <taxon>Callitrichinae</taxon>
        <taxon>Saguinus</taxon>
    </lineage>
</organism>
<evidence type="ECO:0000313" key="4">
    <source>
        <dbReference type="EMBL" id="KAK2115921.1"/>
    </source>
</evidence>
<keyword evidence="1" id="KW-0403">Intermediate filament</keyword>
<gene>
    <name evidence="4" type="primary">KRT18_17</name>
    <name evidence="4" type="ORF">P7K49_006547</name>
</gene>
<dbReference type="Pfam" id="PF00038">
    <property type="entry name" value="Filament"/>
    <property type="match status" value="1"/>
</dbReference>
<evidence type="ECO:0000256" key="1">
    <source>
        <dbReference type="ARBA" id="ARBA00022754"/>
    </source>
</evidence>
<dbReference type="InterPro" id="IPR039008">
    <property type="entry name" value="IF_rod_dom"/>
</dbReference>